<sequence>MVSVVYHVLCVQGPKMNIPLALAHQGALGARQPAPPHWPRWPRPLNPANEAMFMSL</sequence>
<dbReference type="AlphaFoldDB" id="A0A1Y2H4Q4"/>
<organism evidence="1 2">
    <name type="scientific">Catenaria anguillulae PL171</name>
    <dbReference type="NCBI Taxonomy" id="765915"/>
    <lineage>
        <taxon>Eukaryota</taxon>
        <taxon>Fungi</taxon>
        <taxon>Fungi incertae sedis</taxon>
        <taxon>Blastocladiomycota</taxon>
        <taxon>Blastocladiomycetes</taxon>
        <taxon>Blastocladiales</taxon>
        <taxon>Catenariaceae</taxon>
        <taxon>Catenaria</taxon>
    </lineage>
</organism>
<evidence type="ECO:0000313" key="2">
    <source>
        <dbReference type="Proteomes" id="UP000193411"/>
    </source>
</evidence>
<proteinExistence type="predicted"/>
<evidence type="ECO:0000313" key="1">
    <source>
        <dbReference type="EMBL" id="ORZ29550.1"/>
    </source>
</evidence>
<protein>
    <submittedName>
        <fullName evidence="1">Uncharacterized protein</fullName>
    </submittedName>
</protein>
<comment type="caution">
    <text evidence="1">The sequence shown here is derived from an EMBL/GenBank/DDBJ whole genome shotgun (WGS) entry which is preliminary data.</text>
</comment>
<keyword evidence="2" id="KW-1185">Reference proteome</keyword>
<dbReference type="EMBL" id="MCFL01000161">
    <property type="protein sequence ID" value="ORZ29550.1"/>
    <property type="molecule type" value="Genomic_DNA"/>
</dbReference>
<gene>
    <name evidence="1" type="ORF">BCR44DRAFT_1449556</name>
</gene>
<dbReference type="Proteomes" id="UP000193411">
    <property type="component" value="Unassembled WGS sequence"/>
</dbReference>
<accession>A0A1Y2H4Q4</accession>
<reference evidence="1 2" key="1">
    <citation type="submission" date="2016-07" db="EMBL/GenBank/DDBJ databases">
        <title>Pervasive Adenine N6-methylation of Active Genes in Fungi.</title>
        <authorList>
            <consortium name="DOE Joint Genome Institute"/>
            <person name="Mondo S.J."/>
            <person name="Dannebaum R.O."/>
            <person name="Kuo R.C."/>
            <person name="Labutti K."/>
            <person name="Haridas S."/>
            <person name="Kuo A."/>
            <person name="Salamov A."/>
            <person name="Ahrendt S.R."/>
            <person name="Lipzen A."/>
            <person name="Sullivan W."/>
            <person name="Andreopoulos W.B."/>
            <person name="Clum A."/>
            <person name="Lindquist E."/>
            <person name="Daum C."/>
            <person name="Ramamoorthy G.K."/>
            <person name="Gryganskyi A."/>
            <person name="Culley D."/>
            <person name="Magnuson J.K."/>
            <person name="James T.Y."/>
            <person name="O'Malley M.A."/>
            <person name="Stajich J.E."/>
            <person name="Spatafora J.W."/>
            <person name="Visel A."/>
            <person name="Grigoriev I.V."/>
        </authorList>
    </citation>
    <scope>NUCLEOTIDE SEQUENCE [LARGE SCALE GENOMIC DNA]</scope>
    <source>
        <strain evidence="1 2">PL171</strain>
    </source>
</reference>
<name>A0A1Y2H4Q4_9FUNG</name>
<feature type="non-terminal residue" evidence="1">
    <location>
        <position position="56"/>
    </location>
</feature>